<accession>A0A7Y0G8K5</accession>
<dbReference type="PANTHER" id="PTHR30582:SF2">
    <property type="entry name" value="L,D-TRANSPEPTIDASE YCIB-RELATED"/>
    <property type="match status" value="1"/>
</dbReference>
<dbReference type="GO" id="GO:0008360">
    <property type="term" value="P:regulation of cell shape"/>
    <property type="evidence" value="ECO:0007669"/>
    <property type="project" value="UniProtKB-UniRule"/>
</dbReference>
<keyword evidence="8" id="KW-0812">Transmembrane</keyword>
<evidence type="ECO:0000256" key="7">
    <source>
        <dbReference type="PROSITE-ProRule" id="PRU01373"/>
    </source>
</evidence>
<keyword evidence="6 7" id="KW-0961">Cell wall biogenesis/degradation</keyword>
<dbReference type="Pfam" id="PF03734">
    <property type="entry name" value="YkuD"/>
    <property type="match status" value="1"/>
</dbReference>
<dbReference type="GO" id="GO:0016740">
    <property type="term" value="F:transferase activity"/>
    <property type="evidence" value="ECO:0007669"/>
    <property type="project" value="UniProtKB-KW"/>
</dbReference>
<feature type="transmembrane region" description="Helical" evidence="8">
    <location>
        <begin position="15"/>
        <end position="39"/>
    </location>
</feature>
<dbReference type="RefSeq" id="WP_169492244.1">
    <property type="nucleotide sequence ID" value="NZ_JABBGM010000002.1"/>
</dbReference>
<dbReference type="GO" id="GO:0071972">
    <property type="term" value="F:peptidoglycan L,D-transpeptidase activity"/>
    <property type="evidence" value="ECO:0007669"/>
    <property type="project" value="TreeGrafter"/>
</dbReference>
<keyword evidence="8" id="KW-1133">Transmembrane helix</keyword>
<dbReference type="InterPro" id="IPR038063">
    <property type="entry name" value="Transpep_catalytic_dom"/>
</dbReference>
<dbReference type="UniPathway" id="UPA00219"/>
<name>A0A7Y0G8K5_9SPHN</name>
<protein>
    <submittedName>
        <fullName evidence="10">L,D-transpeptidase family protein</fullName>
    </submittedName>
</protein>
<proteinExistence type="inferred from homology"/>
<dbReference type="InterPro" id="IPR050979">
    <property type="entry name" value="LD-transpeptidase"/>
</dbReference>
<dbReference type="Proteomes" id="UP000583556">
    <property type="component" value="Unassembled WGS sequence"/>
</dbReference>
<dbReference type="PROSITE" id="PS52029">
    <property type="entry name" value="LD_TPASE"/>
    <property type="match status" value="1"/>
</dbReference>
<sequence length="238" mass="25084">MRKSGPFDFLSRNPLVLPVAGVIAVLGGLLFWQAGGDLVDIASAKPRHRFGSIEASAAAPSSAAPAIASSAPLKPVPDGPFVVRSILKIDGPIKYGQFYWDESKGPSGPTVITVDLAARTLSVFRDGHEIGATAILKGYGDKPTPLGVFPIMEKDADHVSNIYDAPMPYMLRMTNDGVSIHGANVRKGYATNGCVGVPEEFARRLFAVTKVGDRIIVTDGKRIGVGDPIMVADPGSKS</sequence>
<keyword evidence="5 7" id="KW-0573">Peptidoglycan synthesis</keyword>
<dbReference type="AlphaFoldDB" id="A0A7Y0G8K5"/>
<keyword evidence="3" id="KW-0808">Transferase</keyword>
<dbReference type="Gene3D" id="2.40.440.10">
    <property type="entry name" value="L,D-transpeptidase catalytic domain-like"/>
    <property type="match status" value="1"/>
</dbReference>
<comment type="similarity">
    <text evidence="2">Belongs to the YkuD family.</text>
</comment>
<dbReference type="SUPFAM" id="SSF141523">
    <property type="entry name" value="L,D-transpeptidase catalytic domain-like"/>
    <property type="match status" value="1"/>
</dbReference>
<dbReference type="CDD" id="cd16913">
    <property type="entry name" value="YkuD_like"/>
    <property type="match status" value="1"/>
</dbReference>
<dbReference type="GO" id="GO:0071555">
    <property type="term" value="P:cell wall organization"/>
    <property type="evidence" value="ECO:0007669"/>
    <property type="project" value="UniProtKB-UniRule"/>
</dbReference>
<keyword evidence="4 7" id="KW-0133">Cell shape</keyword>
<keyword evidence="8" id="KW-0472">Membrane</keyword>
<evidence type="ECO:0000256" key="2">
    <source>
        <dbReference type="ARBA" id="ARBA00005992"/>
    </source>
</evidence>
<feature type="active site" description="Nucleophile" evidence="7">
    <location>
        <position position="194"/>
    </location>
</feature>
<dbReference type="GO" id="GO:0018104">
    <property type="term" value="P:peptidoglycan-protein cross-linking"/>
    <property type="evidence" value="ECO:0007669"/>
    <property type="project" value="TreeGrafter"/>
</dbReference>
<evidence type="ECO:0000313" key="11">
    <source>
        <dbReference type="Proteomes" id="UP000583556"/>
    </source>
</evidence>
<evidence type="ECO:0000256" key="3">
    <source>
        <dbReference type="ARBA" id="ARBA00022679"/>
    </source>
</evidence>
<evidence type="ECO:0000256" key="8">
    <source>
        <dbReference type="SAM" id="Phobius"/>
    </source>
</evidence>
<evidence type="ECO:0000256" key="5">
    <source>
        <dbReference type="ARBA" id="ARBA00022984"/>
    </source>
</evidence>
<organism evidence="10 11">
    <name type="scientific">Novosphingobium olei</name>
    <dbReference type="NCBI Taxonomy" id="2728851"/>
    <lineage>
        <taxon>Bacteria</taxon>
        <taxon>Pseudomonadati</taxon>
        <taxon>Pseudomonadota</taxon>
        <taxon>Alphaproteobacteria</taxon>
        <taxon>Sphingomonadales</taxon>
        <taxon>Sphingomonadaceae</taxon>
        <taxon>Novosphingobium</taxon>
    </lineage>
</organism>
<dbReference type="EMBL" id="JABBGM010000002">
    <property type="protein sequence ID" value="NML92975.1"/>
    <property type="molecule type" value="Genomic_DNA"/>
</dbReference>
<keyword evidence="11" id="KW-1185">Reference proteome</keyword>
<evidence type="ECO:0000256" key="4">
    <source>
        <dbReference type="ARBA" id="ARBA00022960"/>
    </source>
</evidence>
<dbReference type="PANTHER" id="PTHR30582">
    <property type="entry name" value="L,D-TRANSPEPTIDASE"/>
    <property type="match status" value="1"/>
</dbReference>
<feature type="domain" description="L,D-TPase catalytic" evidence="9">
    <location>
        <begin position="110"/>
        <end position="218"/>
    </location>
</feature>
<evidence type="ECO:0000256" key="6">
    <source>
        <dbReference type="ARBA" id="ARBA00023316"/>
    </source>
</evidence>
<dbReference type="GO" id="GO:0005576">
    <property type="term" value="C:extracellular region"/>
    <property type="evidence" value="ECO:0007669"/>
    <property type="project" value="TreeGrafter"/>
</dbReference>
<reference evidence="10 11" key="1">
    <citation type="submission" date="2020-04" db="EMBL/GenBank/DDBJ databases">
        <title>Novosphingobium sp. TW-4 isolated from soil.</title>
        <authorList>
            <person name="Dahal R.H."/>
            <person name="Chaudhary D.K."/>
        </authorList>
    </citation>
    <scope>NUCLEOTIDE SEQUENCE [LARGE SCALE GENOMIC DNA]</scope>
    <source>
        <strain evidence="10 11">TW-4</strain>
    </source>
</reference>
<feature type="active site" description="Proton donor/acceptor" evidence="7">
    <location>
        <position position="181"/>
    </location>
</feature>
<dbReference type="InterPro" id="IPR005490">
    <property type="entry name" value="LD_TPept_cat_dom"/>
</dbReference>
<comment type="caution">
    <text evidence="10">The sequence shown here is derived from an EMBL/GenBank/DDBJ whole genome shotgun (WGS) entry which is preliminary data.</text>
</comment>
<evidence type="ECO:0000259" key="9">
    <source>
        <dbReference type="PROSITE" id="PS52029"/>
    </source>
</evidence>
<gene>
    <name evidence="10" type="ORF">HHL27_04735</name>
</gene>
<comment type="pathway">
    <text evidence="1 7">Cell wall biogenesis; peptidoglycan biosynthesis.</text>
</comment>
<evidence type="ECO:0000256" key="1">
    <source>
        <dbReference type="ARBA" id="ARBA00004752"/>
    </source>
</evidence>
<evidence type="ECO:0000313" key="10">
    <source>
        <dbReference type="EMBL" id="NML92975.1"/>
    </source>
</evidence>